<reference evidence="2" key="2">
    <citation type="submission" date="2015-01" db="EMBL/GenBank/DDBJ databases">
        <title>Evolutionary Origins and Diversification of the Mycorrhizal Mutualists.</title>
        <authorList>
            <consortium name="DOE Joint Genome Institute"/>
            <consortium name="Mycorrhizal Genomics Consortium"/>
            <person name="Kohler A."/>
            <person name="Kuo A."/>
            <person name="Nagy L.G."/>
            <person name="Floudas D."/>
            <person name="Copeland A."/>
            <person name="Barry K.W."/>
            <person name="Cichocki N."/>
            <person name="Veneault-Fourrey C."/>
            <person name="LaButti K."/>
            <person name="Lindquist E.A."/>
            <person name="Lipzen A."/>
            <person name="Lundell T."/>
            <person name="Morin E."/>
            <person name="Murat C."/>
            <person name="Riley R."/>
            <person name="Ohm R."/>
            <person name="Sun H."/>
            <person name="Tunlid A."/>
            <person name="Henrissat B."/>
            <person name="Grigoriev I.V."/>
            <person name="Hibbett D.S."/>
            <person name="Martin F."/>
        </authorList>
    </citation>
    <scope>NUCLEOTIDE SEQUENCE [LARGE SCALE GENOMIC DNA]</scope>
    <source>
        <strain evidence="2">Foug A</strain>
    </source>
</reference>
<name>A0A0C3DQN0_9AGAM</name>
<organism evidence="1 2">
    <name type="scientific">Scleroderma citrinum Foug A</name>
    <dbReference type="NCBI Taxonomy" id="1036808"/>
    <lineage>
        <taxon>Eukaryota</taxon>
        <taxon>Fungi</taxon>
        <taxon>Dikarya</taxon>
        <taxon>Basidiomycota</taxon>
        <taxon>Agaricomycotina</taxon>
        <taxon>Agaricomycetes</taxon>
        <taxon>Agaricomycetidae</taxon>
        <taxon>Boletales</taxon>
        <taxon>Sclerodermatineae</taxon>
        <taxon>Sclerodermataceae</taxon>
        <taxon>Scleroderma</taxon>
    </lineage>
</organism>
<reference evidence="1 2" key="1">
    <citation type="submission" date="2014-04" db="EMBL/GenBank/DDBJ databases">
        <authorList>
            <consortium name="DOE Joint Genome Institute"/>
            <person name="Kuo A."/>
            <person name="Kohler A."/>
            <person name="Nagy L.G."/>
            <person name="Floudas D."/>
            <person name="Copeland A."/>
            <person name="Barry K.W."/>
            <person name="Cichocki N."/>
            <person name="Veneault-Fourrey C."/>
            <person name="LaButti K."/>
            <person name="Lindquist E.A."/>
            <person name="Lipzen A."/>
            <person name="Lundell T."/>
            <person name="Morin E."/>
            <person name="Murat C."/>
            <person name="Sun H."/>
            <person name="Tunlid A."/>
            <person name="Henrissat B."/>
            <person name="Grigoriev I.V."/>
            <person name="Hibbett D.S."/>
            <person name="Martin F."/>
            <person name="Nordberg H.P."/>
            <person name="Cantor M.N."/>
            <person name="Hua S.X."/>
        </authorList>
    </citation>
    <scope>NUCLEOTIDE SEQUENCE [LARGE SCALE GENOMIC DNA]</scope>
    <source>
        <strain evidence="1 2">Foug A</strain>
    </source>
</reference>
<accession>A0A0C3DQN0</accession>
<dbReference type="AlphaFoldDB" id="A0A0C3DQN0"/>
<protein>
    <submittedName>
        <fullName evidence="1">Uncharacterized protein</fullName>
    </submittedName>
</protein>
<dbReference type="InParanoid" id="A0A0C3DQN0"/>
<proteinExistence type="predicted"/>
<dbReference type="HOGENOM" id="CLU_2887124_0_0_1"/>
<evidence type="ECO:0000313" key="1">
    <source>
        <dbReference type="EMBL" id="KIM62960.1"/>
    </source>
</evidence>
<dbReference type="EMBL" id="KN822038">
    <property type="protein sequence ID" value="KIM62960.1"/>
    <property type="molecule type" value="Genomic_DNA"/>
</dbReference>
<sequence>MSNPCATSADALQKFPPSLDFHQRGDADADRTCESLAAFLFEYPKEWQPPFGGTRCKTPLALT</sequence>
<evidence type="ECO:0000313" key="2">
    <source>
        <dbReference type="Proteomes" id="UP000053989"/>
    </source>
</evidence>
<keyword evidence="2" id="KW-1185">Reference proteome</keyword>
<gene>
    <name evidence="1" type="ORF">SCLCIDRAFT_1214505</name>
</gene>
<dbReference type="Proteomes" id="UP000053989">
    <property type="component" value="Unassembled WGS sequence"/>
</dbReference>